<sequence length="169" mass="18877">MSGNGEKLPPPSSPRKCRVSDATGLSSNTSMDVNRRTNAGSRNDKDLLYFKVEKVTVDDLKKVKVKQVDLNGESLALISYTDKVYAIQEKCPHYGGPLHQGEIEEVPPFGACIRCPWHSWKFSLETGQCVSPKREDKCLKLYPVQVSKDMKEIKVGFESISKSLFNTPP</sequence>
<dbReference type="STRING" id="48709.A0A1D2MWX8"/>
<keyword evidence="2" id="KW-0479">Metal-binding</keyword>
<evidence type="ECO:0000256" key="4">
    <source>
        <dbReference type="ARBA" id="ARBA00023014"/>
    </source>
</evidence>
<feature type="compositionally biased region" description="Polar residues" evidence="5">
    <location>
        <begin position="23"/>
        <end position="41"/>
    </location>
</feature>
<evidence type="ECO:0000256" key="3">
    <source>
        <dbReference type="ARBA" id="ARBA00023004"/>
    </source>
</evidence>
<feature type="region of interest" description="Disordered" evidence="5">
    <location>
        <begin position="1"/>
        <end position="41"/>
    </location>
</feature>
<dbReference type="SUPFAM" id="SSF50022">
    <property type="entry name" value="ISP domain"/>
    <property type="match status" value="1"/>
</dbReference>
<keyword evidence="3" id="KW-0408">Iron</keyword>
<dbReference type="PANTHER" id="PTHR21496">
    <property type="entry name" value="FERREDOXIN-RELATED"/>
    <property type="match status" value="1"/>
</dbReference>
<dbReference type="GO" id="GO:0051537">
    <property type="term" value="F:2 iron, 2 sulfur cluster binding"/>
    <property type="evidence" value="ECO:0007669"/>
    <property type="project" value="UniProtKB-KW"/>
</dbReference>
<keyword evidence="1" id="KW-0001">2Fe-2S</keyword>
<accession>A0A1D2MWX8</accession>
<dbReference type="Proteomes" id="UP000094527">
    <property type="component" value="Unassembled WGS sequence"/>
</dbReference>
<keyword evidence="8" id="KW-1185">Reference proteome</keyword>
<dbReference type="OMA" id="ELGEANX"/>
<dbReference type="EMBL" id="LJIJ01000455">
    <property type="protein sequence ID" value="ODM97314.1"/>
    <property type="molecule type" value="Genomic_DNA"/>
</dbReference>
<dbReference type="InterPro" id="IPR036922">
    <property type="entry name" value="Rieske_2Fe-2S_sf"/>
</dbReference>
<organism evidence="7 8">
    <name type="scientific">Orchesella cincta</name>
    <name type="common">Springtail</name>
    <name type="synonym">Podura cincta</name>
    <dbReference type="NCBI Taxonomy" id="48709"/>
    <lineage>
        <taxon>Eukaryota</taxon>
        <taxon>Metazoa</taxon>
        <taxon>Ecdysozoa</taxon>
        <taxon>Arthropoda</taxon>
        <taxon>Hexapoda</taxon>
        <taxon>Collembola</taxon>
        <taxon>Entomobryomorpha</taxon>
        <taxon>Entomobryoidea</taxon>
        <taxon>Orchesellidae</taxon>
        <taxon>Orchesellinae</taxon>
        <taxon>Orchesella</taxon>
    </lineage>
</organism>
<comment type="caution">
    <text evidence="7">The sequence shown here is derived from an EMBL/GenBank/DDBJ whole genome shotgun (WGS) entry which is preliminary data.</text>
</comment>
<reference evidence="7 8" key="1">
    <citation type="journal article" date="2016" name="Genome Biol. Evol.">
        <title>Gene Family Evolution Reflects Adaptation to Soil Environmental Stressors in the Genome of the Collembolan Orchesella cincta.</title>
        <authorList>
            <person name="Faddeeva-Vakhrusheva A."/>
            <person name="Derks M.F."/>
            <person name="Anvar S.Y."/>
            <person name="Agamennone V."/>
            <person name="Suring W."/>
            <person name="Smit S."/>
            <person name="van Straalen N.M."/>
            <person name="Roelofs D."/>
        </authorList>
    </citation>
    <scope>NUCLEOTIDE SEQUENCE [LARGE SCALE GENOMIC DNA]</scope>
    <source>
        <tissue evidence="7">Mixed pool</tissue>
    </source>
</reference>
<protein>
    <submittedName>
        <fullName evidence="7">Rieske domain-containing protein</fullName>
    </submittedName>
</protein>
<keyword evidence="4" id="KW-0411">Iron-sulfur</keyword>
<name>A0A1D2MWX8_ORCCI</name>
<evidence type="ECO:0000256" key="1">
    <source>
        <dbReference type="ARBA" id="ARBA00022714"/>
    </source>
</evidence>
<dbReference type="Pfam" id="PF00355">
    <property type="entry name" value="Rieske"/>
    <property type="match status" value="1"/>
</dbReference>
<evidence type="ECO:0000313" key="8">
    <source>
        <dbReference type="Proteomes" id="UP000094527"/>
    </source>
</evidence>
<dbReference type="GO" id="GO:0046872">
    <property type="term" value="F:metal ion binding"/>
    <property type="evidence" value="ECO:0007669"/>
    <property type="project" value="UniProtKB-KW"/>
</dbReference>
<evidence type="ECO:0000259" key="6">
    <source>
        <dbReference type="PROSITE" id="PS51296"/>
    </source>
</evidence>
<dbReference type="PROSITE" id="PS51296">
    <property type="entry name" value="RIESKE"/>
    <property type="match status" value="1"/>
</dbReference>
<dbReference type="AlphaFoldDB" id="A0A1D2MWX8"/>
<feature type="domain" description="Rieske" evidence="6">
    <location>
        <begin position="52"/>
        <end position="153"/>
    </location>
</feature>
<evidence type="ECO:0000256" key="5">
    <source>
        <dbReference type="SAM" id="MobiDB-lite"/>
    </source>
</evidence>
<dbReference type="Gene3D" id="2.102.10.10">
    <property type="entry name" value="Rieske [2Fe-2S] iron-sulphur domain"/>
    <property type="match status" value="1"/>
</dbReference>
<gene>
    <name evidence="7" type="ORF">Ocin01_09354</name>
</gene>
<proteinExistence type="predicted"/>
<dbReference type="PANTHER" id="PTHR21496:SF25">
    <property type="entry name" value="RIESKE DOMAIN-CONTAINING PROTEIN"/>
    <property type="match status" value="1"/>
</dbReference>
<evidence type="ECO:0000313" key="7">
    <source>
        <dbReference type="EMBL" id="ODM97314.1"/>
    </source>
</evidence>
<evidence type="ECO:0000256" key="2">
    <source>
        <dbReference type="ARBA" id="ARBA00022723"/>
    </source>
</evidence>
<dbReference type="OrthoDB" id="432169at2759"/>
<dbReference type="InterPro" id="IPR017941">
    <property type="entry name" value="Rieske_2Fe-2S"/>
</dbReference>